<sequence length="117" mass="13000">MYEVKYDQGKNRIYITLEGNMSLQEIDSYVSAVKKATDEAQPNFTVCLDGSKAAPFAPDVDKKSVEARDYLMKNGLKGLATIVDSAILKMHVNRTLKEMGNNVFATQAEADKYLDSL</sequence>
<proteinExistence type="predicted"/>
<name>A0A9E8LVD0_9BACI</name>
<protein>
    <submittedName>
        <fullName evidence="1">Protein kinase</fullName>
    </submittedName>
</protein>
<dbReference type="AlphaFoldDB" id="A0A9E8LVD0"/>
<dbReference type="Proteomes" id="UP001164718">
    <property type="component" value="Chromosome"/>
</dbReference>
<dbReference type="RefSeq" id="WP_275418064.1">
    <property type="nucleotide sequence ID" value="NZ_CP106878.1"/>
</dbReference>
<evidence type="ECO:0000313" key="1">
    <source>
        <dbReference type="EMBL" id="WAA10279.1"/>
    </source>
</evidence>
<organism evidence="1 2">
    <name type="scientific">Fervidibacillus albus</name>
    <dbReference type="NCBI Taxonomy" id="2980026"/>
    <lineage>
        <taxon>Bacteria</taxon>
        <taxon>Bacillati</taxon>
        <taxon>Bacillota</taxon>
        <taxon>Bacilli</taxon>
        <taxon>Bacillales</taxon>
        <taxon>Bacillaceae</taxon>
        <taxon>Fervidibacillus</taxon>
    </lineage>
</organism>
<keyword evidence="1" id="KW-0808">Transferase</keyword>
<accession>A0A9E8LVD0</accession>
<keyword evidence="2" id="KW-1185">Reference proteome</keyword>
<evidence type="ECO:0000313" key="2">
    <source>
        <dbReference type="Proteomes" id="UP001164718"/>
    </source>
</evidence>
<dbReference type="KEGG" id="faf:OE104_02765"/>
<keyword evidence="1" id="KW-0418">Kinase</keyword>
<dbReference type="EMBL" id="CP106878">
    <property type="protein sequence ID" value="WAA10279.1"/>
    <property type="molecule type" value="Genomic_DNA"/>
</dbReference>
<dbReference type="GO" id="GO:0016301">
    <property type="term" value="F:kinase activity"/>
    <property type="evidence" value="ECO:0007669"/>
    <property type="project" value="UniProtKB-KW"/>
</dbReference>
<gene>
    <name evidence="1" type="ORF">OE104_02765</name>
</gene>
<reference evidence="1" key="1">
    <citation type="submission" date="2022-09" db="EMBL/GenBank/DDBJ databases">
        <title>Complete Genomes of Fervidibacillus albus and Fervidibacillus halotolerans isolated from tidal flat sediments.</title>
        <authorList>
            <person name="Kwon K.K."/>
            <person name="Yang S.-H."/>
            <person name="Park M.J."/>
            <person name="Oh H.-M."/>
        </authorList>
    </citation>
    <scope>NUCLEOTIDE SEQUENCE</scope>
    <source>
        <strain evidence="1">MEBiC13591</strain>
    </source>
</reference>